<proteinExistence type="predicted"/>
<comment type="caution">
    <text evidence="1">The sequence shown here is derived from an EMBL/GenBank/DDBJ whole genome shotgun (WGS) entry which is preliminary data.</text>
</comment>
<dbReference type="Proteomes" id="UP000299102">
    <property type="component" value="Unassembled WGS sequence"/>
</dbReference>
<evidence type="ECO:0000313" key="1">
    <source>
        <dbReference type="EMBL" id="GBP42437.1"/>
    </source>
</evidence>
<gene>
    <name evidence="1" type="ORF">EVAR_47731_1</name>
</gene>
<protein>
    <submittedName>
        <fullName evidence="1">Uncharacterized protein</fullName>
    </submittedName>
</protein>
<evidence type="ECO:0000313" key="2">
    <source>
        <dbReference type="Proteomes" id="UP000299102"/>
    </source>
</evidence>
<keyword evidence="2" id="KW-1185">Reference proteome</keyword>
<name>A0A4C1VX68_EUMVA</name>
<accession>A0A4C1VX68</accession>
<dbReference type="EMBL" id="BGZK01000418">
    <property type="protein sequence ID" value="GBP42437.1"/>
    <property type="molecule type" value="Genomic_DNA"/>
</dbReference>
<sequence>MLRQQSPARRRHRASGTNGAVSMSFASFKVAAVVKRRSDQMIKNPVGRFQLLEPLAVLMTFRQTHDLRRQNEAREKTKSCYMAIFGDRPIRHI</sequence>
<organism evidence="1 2">
    <name type="scientific">Eumeta variegata</name>
    <name type="common">Bagworm moth</name>
    <name type="synonym">Eumeta japonica</name>
    <dbReference type="NCBI Taxonomy" id="151549"/>
    <lineage>
        <taxon>Eukaryota</taxon>
        <taxon>Metazoa</taxon>
        <taxon>Ecdysozoa</taxon>
        <taxon>Arthropoda</taxon>
        <taxon>Hexapoda</taxon>
        <taxon>Insecta</taxon>
        <taxon>Pterygota</taxon>
        <taxon>Neoptera</taxon>
        <taxon>Endopterygota</taxon>
        <taxon>Lepidoptera</taxon>
        <taxon>Glossata</taxon>
        <taxon>Ditrysia</taxon>
        <taxon>Tineoidea</taxon>
        <taxon>Psychidae</taxon>
        <taxon>Oiketicinae</taxon>
        <taxon>Eumeta</taxon>
    </lineage>
</organism>
<reference evidence="1 2" key="1">
    <citation type="journal article" date="2019" name="Commun. Biol.">
        <title>The bagworm genome reveals a unique fibroin gene that provides high tensile strength.</title>
        <authorList>
            <person name="Kono N."/>
            <person name="Nakamura H."/>
            <person name="Ohtoshi R."/>
            <person name="Tomita M."/>
            <person name="Numata K."/>
            <person name="Arakawa K."/>
        </authorList>
    </citation>
    <scope>NUCLEOTIDE SEQUENCE [LARGE SCALE GENOMIC DNA]</scope>
</reference>
<dbReference type="AlphaFoldDB" id="A0A4C1VX68"/>